<dbReference type="EMBL" id="QCZI01000018">
    <property type="protein sequence ID" value="PWA04180.1"/>
    <property type="molecule type" value="Genomic_DNA"/>
</dbReference>
<dbReference type="Pfam" id="PF00665">
    <property type="entry name" value="rve"/>
    <property type="match status" value="1"/>
</dbReference>
<dbReference type="GO" id="GO:0003676">
    <property type="term" value="F:nucleic acid binding"/>
    <property type="evidence" value="ECO:0007669"/>
    <property type="project" value="InterPro"/>
</dbReference>
<dbReference type="InterPro" id="IPR001584">
    <property type="entry name" value="Integrase_cat-core"/>
</dbReference>
<name>A0A2U1JGB2_9FLAO</name>
<dbReference type="AlphaFoldDB" id="A0A2U1JGB2"/>
<feature type="domain" description="Integrase catalytic" evidence="1">
    <location>
        <begin position="31"/>
        <end position="196"/>
    </location>
</feature>
<dbReference type="PANTHER" id="PTHR46889:SF4">
    <property type="entry name" value="TRANSPOSASE INSO FOR INSERTION SEQUENCE ELEMENT IS911B-RELATED"/>
    <property type="match status" value="1"/>
</dbReference>
<dbReference type="Gene3D" id="3.30.420.10">
    <property type="entry name" value="Ribonuclease H-like superfamily/Ribonuclease H"/>
    <property type="match status" value="1"/>
</dbReference>
<dbReference type="InterPro" id="IPR050900">
    <property type="entry name" value="Transposase_IS3/IS150/IS904"/>
</dbReference>
<dbReference type="PANTHER" id="PTHR46889">
    <property type="entry name" value="TRANSPOSASE INSF FOR INSERTION SEQUENCE IS3B-RELATED"/>
    <property type="match status" value="1"/>
</dbReference>
<comment type="caution">
    <text evidence="2">The sequence shown here is derived from an EMBL/GenBank/DDBJ whole genome shotgun (WGS) entry which is preliminary data.</text>
</comment>
<dbReference type="Proteomes" id="UP000245449">
    <property type="component" value="Unassembled WGS sequence"/>
</dbReference>
<protein>
    <recommendedName>
        <fullName evidence="1">Integrase catalytic domain-containing protein</fullName>
    </recommendedName>
</protein>
<reference evidence="2 3" key="1">
    <citation type="submission" date="2018-04" db="EMBL/GenBank/DDBJ databases">
        <title>Flavobacterium sp. nov., isolated from glacier ice.</title>
        <authorList>
            <person name="Liu Q."/>
            <person name="Xin Y.-H."/>
        </authorList>
    </citation>
    <scope>NUCLEOTIDE SEQUENCE [LARGE SCALE GENOMIC DNA]</scope>
    <source>
        <strain evidence="2 3">RB1R5</strain>
    </source>
</reference>
<dbReference type="GO" id="GO:0015074">
    <property type="term" value="P:DNA integration"/>
    <property type="evidence" value="ECO:0007669"/>
    <property type="project" value="InterPro"/>
</dbReference>
<keyword evidence="3" id="KW-1185">Reference proteome</keyword>
<evidence type="ECO:0000313" key="2">
    <source>
        <dbReference type="EMBL" id="PWA04180.1"/>
    </source>
</evidence>
<dbReference type="OrthoDB" id="9815231at2"/>
<organism evidence="2 3">
    <name type="scientific">Flavobacterium psychrotolerans</name>
    <dbReference type="NCBI Taxonomy" id="2169410"/>
    <lineage>
        <taxon>Bacteria</taxon>
        <taxon>Pseudomonadati</taxon>
        <taxon>Bacteroidota</taxon>
        <taxon>Flavobacteriia</taxon>
        <taxon>Flavobacteriales</taxon>
        <taxon>Flavobacteriaceae</taxon>
        <taxon>Flavobacterium</taxon>
    </lineage>
</organism>
<proteinExistence type="predicted"/>
<evidence type="ECO:0000259" key="1">
    <source>
        <dbReference type="PROSITE" id="PS50994"/>
    </source>
</evidence>
<dbReference type="InterPro" id="IPR012337">
    <property type="entry name" value="RNaseH-like_sf"/>
</dbReference>
<accession>A0A2U1JGB2</accession>
<dbReference type="PROSITE" id="PS50994">
    <property type="entry name" value="INTEGRASE"/>
    <property type="match status" value="1"/>
</dbReference>
<dbReference type="SUPFAM" id="SSF53098">
    <property type="entry name" value="Ribonuclease H-like"/>
    <property type="match status" value="1"/>
</dbReference>
<gene>
    <name evidence="2" type="ORF">DB895_12430</name>
</gene>
<dbReference type="InterPro" id="IPR036397">
    <property type="entry name" value="RNaseH_sf"/>
</dbReference>
<sequence length="227" mass="26468">MGLTTWYKYSKLLGYSKNRHLCPQKKYASLTSFRPNEIWCADVTILKTLDDKKHYIHFLMDHYSKMILEYSVENNSSPKAIKYLLQAAYLKYKNKEPITFMTDGGVENVNTTVQDFLKTTDEDIKHLIAQKDIPFSNSKIEAFNKIMKHQFLLPQYLENREQLDLALANDVITYNTLRPQLSLQGNTPTETFSGKTIGLKSYKSHFEEHKILRVAQNQQNKCKDCKL</sequence>
<evidence type="ECO:0000313" key="3">
    <source>
        <dbReference type="Proteomes" id="UP000245449"/>
    </source>
</evidence>
<dbReference type="Pfam" id="PF13683">
    <property type="entry name" value="rve_3"/>
    <property type="match status" value="1"/>
</dbReference>